<dbReference type="Proteomes" id="UP000571857">
    <property type="component" value="Unassembled WGS sequence"/>
</dbReference>
<evidence type="ECO:0000256" key="3">
    <source>
        <dbReference type="ARBA" id="ARBA00023054"/>
    </source>
</evidence>
<dbReference type="GO" id="GO:0071973">
    <property type="term" value="P:bacterial-type flagellum-dependent cell motility"/>
    <property type="evidence" value="ECO:0007669"/>
    <property type="project" value="TreeGrafter"/>
</dbReference>
<evidence type="ECO:0000256" key="2">
    <source>
        <dbReference type="ARBA" id="ARBA00011255"/>
    </source>
</evidence>
<dbReference type="GO" id="GO:0009424">
    <property type="term" value="C:bacterial-type flagellum hook"/>
    <property type="evidence" value="ECO:0007669"/>
    <property type="project" value="UniProtKB-UniRule"/>
</dbReference>
<keyword evidence="9" id="KW-0282">Flagellum</keyword>
<dbReference type="InterPro" id="IPR003481">
    <property type="entry name" value="FliD_N"/>
</dbReference>
<evidence type="ECO:0000259" key="6">
    <source>
        <dbReference type="Pfam" id="PF02465"/>
    </source>
</evidence>
<organism evidence="9 13">
    <name type="scientific">Enterococcus gallinarum</name>
    <dbReference type="NCBI Taxonomy" id="1353"/>
    <lineage>
        <taxon>Bacteria</taxon>
        <taxon>Bacillati</taxon>
        <taxon>Bacillota</taxon>
        <taxon>Bacilli</taxon>
        <taxon>Lactobacillales</taxon>
        <taxon>Enterococcaceae</taxon>
        <taxon>Enterococcus</taxon>
    </lineage>
</organism>
<dbReference type="PANTHER" id="PTHR30288">
    <property type="entry name" value="FLAGELLAR CAP/ASSEMBLY PROTEIN FLID"/>
    <property type="match status" value="1"/>
</dbReference>
<dbReference type="Pfam" id="PF02465">
    <property type="entry name" value="FliD_N"/>
    <property type="match status" value="1"/>
</dbReference>
<keyword evidence="5" id="KW-0964">Secreted</keyword>
<name>A0A2K3QUT1_ENTGA</name>
<protein>
    <recommendedName>
        <fullName evidence="5">Flagellar hook-associated protein 2</fullName>
        <shortName evidence="5">HAP2</shortName>
    </recommendedName>
    <alternativeName>
        <fullName evidence="5">Flagellar cap protein</fullName>
    </alternativeName>
</protein>
<dbReference type="AlphaFoldDB" id="A0A2K3QUT1"/>
<comment type="subcellular location">
    <subcellularLocation>
        <location evidence="5">Secreted</location>
    </subcellularLocation>
    <subcellularLocation>
        <location evidence="5">Bacterial flagellum</location>
    </subcellularLocation>
</comment>
<dbReference type="Pfam" id="PF07195">
    <property type="entry name" value="FliD_C"/>
    <property type="match status" value="1"/>
</dbReference>
<keyword evidence="9" id="KW-0969">Cilium</keyword>
<dbReference type="GO" id="GO:0007155">
    <property type="term" value="P:cell adhesion"/>
    <property type="evidence" value="ECO:0007669"/>
    <property type="project" value="InterPro"/>
</dbReference>
<evidence type="ECO:0000313" key="11">
    <source>
        <dbReference type="Proteomes" id="UP000516696"/>
    </source>
</evidence>
<evidence type="ECO:0000313" key="9">
    <source>
        <dbReference type="EMBL" id="MDL4936412.1"/>
    </source>
</evidence>
<reference evidence="10 11" key="1">
    <citation type="submission" date="2020-03" db="EMBL/GenBank/DDBJ databases">
        <title>Characterization of ganglioside-mimicking enterococci.</title>
        <authorList>
            <person name="Patry R.T."/>
            <person name="Nothaft H."/>
            <person name="Bridger R."/>
            <person name="Shajahan A."/>
            <person name="Huynh S."/>
            <person name="Sanchez S."/>
            <person name="Azadi P."/>
            <person name="Cooper K."/>
            <person name="Miller W.G."/>
            <person name="Parker C.T."/>
            <person name="Wells L."/>
            <person name="Szymanski C.M."/>
        </authorList>
    </citation>
    <scope>NUCLEOTIDE SEQUENCE [LARGE SCALE GENOMIC DNA]</scope>
    <source>
        <strain evidence="10 11">EGM181</strain>
    </source>
</reference>
<dbReference type="Pfam" id="PF07196">
    <property type="entry name" value="Flagellin_IN"/>
    <property type="match status" value="1"/>
</dbReference>
<evidence type="ECO:0000256" key="5">
    <source>
        <dbReference type="RuleBase" id="RU362066"/>
    </source>
</evidence>
<dbReference type="InterPro" id="IPR010810">
    <property type="entry name" value="Flagellin_hook_IN_motif"/>
</dbReference>
<dbReference type="Proteomes" id="UP000516696">
    <property type="component" value="Chromosome"/>
</dbReference>
<evidence type="ECO:0000259" key="7">
    <source>
        <dbReference type="Pfam" id="PF07195"/>
    </source>
</evidence>
<dbReference type="Proteomes" id="UP001241571">
    <property type="component" value="Unassembled WGS sequence"/>
</dbReference>
<evidence type="ECO:0000313" key="10">
    <source>
        <dbReference type="EMBL" id="QOG25917.1"/>
    </source>
</evidence>
<reference evidence="8 12" key="2">
    <citation type="submission" date="2020-06" db="EMBL/GenBank/DDBJ databases">
        <title>Crossreactivity between MHC class I-restricted antigens from cancer cells and an enterococcal bacteriophage.</title>
        <authorList>
            <person name="Fluckiger A."/>
            <person name="Daillere R."/>
            <person name="Sassi M."/>
            <person name="Cattoir V."/>
            <person name="Kroemer G."/>
            <person name="Zitvogel L."/>
        </authorList>
    </citation>
    <scope>NUCLEOTIDE SEQUENCE [LARGE SCALE GENOMIC DNA]</scope>
    <source>
        <strain evidence="8 12">EG4</strain>
    </source>
</reference>
<sequence>MASITSASGISTTLGSYSGITAEDIESLLAADAINKTRAQNQIKTINSQKTAWSDISTRLTNFLNKIDALQKDEAFQTKKAASSNSGIASISGTAEALEGSYDLKVKQLATATKVTGTKVTDNSKAALNVEGTLSLTSSEVDKDGNPITVDIEITSEDSLKDIADKINKQSKNSSVSANIIDNQLVLTNTKMGDKNFTISGDVAESLGIGSTAKTTQGQSAIFELDGMEITRDSNTVSDVIDGATLTLSKVSDESVKVSLTNDTSKLVDAVQGLVDQYNSLMSFIGENLSVGDPSSENNKTGALAGDTALTRLQTQLRNLITIPSVKGSDLKPNDLGISTIDNNGTLGFDSEKFKKALEEDPSAIKDFFYEKTKSKDSDGTTSTTESGYTLAIKELVNSYVVNTSTNKGVIATKSATYDSTIKDLNKQITRFDKILEMKRDRYITMFTKLDEAMMQAESQLEYLASQFSSK</sequence>
<accession>A0A2K3QUT1</accession>
<evidence type="ECO:0000313" key="12">
    <source>
        <dbReference type="Proteomes" id="UP000571857"/>
    </source>
</evidence>
<dbReference type="EMBL" id="JASUBT010000008">
    <property type="protein sequence ID" value="MDL4936412.1"/>
    <property type="molecule type" value="Genomic_DNA"/>
</dbReference>
<evidence type="ECO:0000256" key="1">
    <source>
        <dbReference type="ARBA" id="ARBA00009764"/>
    </source>
</evidence>
<dbReference type="GO" id="GO:0009421">
    <property type="term" value="C:bacterial-type flagellum filament cap"/>
    <property type="evidence" value="ECO:0007669"/>
    <property type="project" value="InterPro"/>
</dbReference>
<comment type="function">
    <text evidence="5">Required for morphogenesis and for the elongation of the flagellar filament by facilitating polymerization of the flagellin monomers at the tip of growing filament. Forms a capping structure, which prevents flagellin subunits (transported through the central channel of the flagellum) from leaking out without polymerization at the distal end.</text>
</comment>
<gene>
    <name evidence="9" type="primary">fliD</name>
    <name evidence="10" type="ORF">EGM181_00730</name>
    <name evidence="8" type="ORF">HWH42_07600</name>
    <name evidence="9" type="ORF">QRX88_11860</name>
</gene>
<proteinExistence type="inferred from homology"/>
<dbReference type="PANTHER" id="PTHR30288:SF0">
    <property type="entry name" value="FLAGELLAR HOOK-ASSOCIATED PROTEIN 2"/>
    <property type="match status" value="1"/>
</dbReference>
<keyword evidence="4 5" id="KW-0975">Bacterial flagellum</keyword>
<comment type="subunit">
    <text evidence="2 5">Homopentamer.</text>
</comment>
<evidence type="ECO:0000256" key="4">
    <source>
        <dbReference type="ARBA" id="ARBA00023143"/>
    </source>
</evidence>
<evidence type="ECO:0000313" key="13">
    <source>
        <dbReference type="Proteomes" id="UP001241571"/>
    </source>
</evidence>
<dbReference type="RefSeq" id="WP_081131819.1">
    <property type="nucleotide sequence ID" value="NZ_CAKOCH010000008.1"/>
</dbReference>
<comment type="similarity">
    <text evidence="1 5">Belongs to the FliD family.</text>
</comment>
<dbReference type="EMBL" id="JABXJK010000034">
    <property type="protein sequence ID" value="MBA0972447.1"/>
    <property type="molecule type" value="Genomic_DNA"/>
</dbReference>
<dbReference type="InterPro" id="IPR040026">
    <property type="entry name" value="FliD"/>
</dbReference>
<feature type="domain" description="Flagellar hook-associated protein 2 C-terminal" evidence="7">
    <location>
        <begin position="218"/>
        <end position="457"/>
    </location>
</feature>
<dbReference type="EMBL" id="CP050485">
    <property type="protein sequence ID" value="QOG25917.1"/>
    <property type="molecule type" value="Genomic_DNA"/>
</dbReference>
<evidence type="ECO:0000313" key="8">
    <source>
        <dbReference type="EMBL" id="MBA0972447.1"/>
    </source>
</evidence>
<dbReference type="InterPro" id="IPR010809">
    <property type="entry name" value="FliD_C"/>
</dbReference>
<keyword evidence="9" id="KW-0966">Cell projection</keyword>
<feature type="domain" description="Flagellar hook-associated protein 2 N-terminal" evidence="6">
    <location>
        <begin position="23"/>
        <end position="112"/>
    </location>
</feature>
<keyword evidence="3" id="KW-0175">Coiled coil</keyword>
<dbReference type="GO" id="GO:0005576">
    <property type="term" value="C:extracellular region"/>
    <property type="evidence" value="ECO:0007669"/>
    <property type="project" value="UniProtKB-SubCell"/>
</dbReference>
<reference evidence="9 13" key="3">
    <citation type="submission" date="2023-06" db="EMBL/GenBank/DDBJ databases">
        <title>Acute promotion of culturable opportunistic pathogens and persistent increase of antibiotic resistance following antibiotic exposure in mouse gut microbiota.</title>
        <authorList>
            <person name="Li L."/>
            <person name="Wang B."/>
            <person name="Sun Y."/>
            <person name="Wang M."/>
            <person name="Xu H."/>
        </authorList>
    </citation>
    <scope>NUCLEOTIDE SEQUENCE [LARGE SCALE GENOMIC DNA]</scope>
    <source>
        <strain evidence="9 13">CRI2_2</strain>
    </source>
</reference>